<dbReference type="PANTHER" id="PTHR21027:SF1">
    <property type="entry name" value="TRNA-SPLICING ENDONUCLEASE SUBUNIT SEN54"/>
    <property type="match status" value="1"/>
</dbReference>
<keyword evidence="6" id="KW-1185">Reference proteome</keyword>
<feature type="compositionally biased region" description="Low complexity" evidence="3">
    <location>
        <begin position="31"/>
        <end position="41"/>
    </location>
</feature>
<dbReference type="GO" id="GO:0004519">
    <property type="term" value="F:endonuclease activity"/>
    <property type="evidence" value="ECO:0007669"/>
    <property type="project" value="UniProtKB-KW"/>
</dbReference>
<dbReference type="InterPro" id="IPR024337">
    <property type="entry name" value="tRNA_splic_suSen54"/>
</dbReference>
<organism evidence="5 6">
    <name type="scientific">Candida viswanathii</name>
    <dbReference type="NCBI Taxonomy" id="5486"/>
    <lineage>
        <taxon>Eukaryota</taxon>
        <taxon>Fungi</taxon>
        <taxon>Dikarya</taxon>
        <taxon>Ascomycota</taxon>
        <taxon>Saccharomycotina</taxon>
        <taxon>Pichiomycetes</taxon>
        <taxon>Debaryomycetaceae</taxon>
        <taxon>Candida/Lodderomyces clade</taxon>
        <taxon>Candida</taxon>
    </lineage>
</organism>
<dbReference type="Proteomes" id="UP000253472">
    <property type="component" value="Unassembled WGS sequence"/>
</dbReference>
<evidence type="ECO:0000313" key="5">
    <source>
        <dbReference type="EMBL" id="RCK64343.1"/>
    </source>
</evidence>
<evidence type="ECO:0000256" key="3">
    <source>
        <dbReference type="SAM" id="MobiDB-lite"/>
    </source>
</evidence>
<feature type="region of interest" description="Disordered" evidence="3">
    <location>
        <begin position="31"/>
        <end position="57"/>
    </location>
</feature>
<proteinExistence type="inferred from homology"/>
<evidence type="ECO:0000259" key="4">
    <source>
        <dbReference type="Pfam" id="PF12928"/>
    </source>
</evidence>
<dbReference type="EMBL" id="QLNQ01000022">
    <property type="protein sequence ID" value="RCK64343.1"/>
    <property type="molecule type" value="Genomic_DNA"/>
</dbReference>
<name>A0A367YEP1_9ASCO</name>
<protein>
    <submittedName>
        <fullName evidence="5">tRNA-splicing endonuclease subunit SEN54</fullName>
    </submittedName>
</protein>
<keyword evidence="5" id="KW-0255">Endonuclease</keyword>
<dbReference type="GO" id="GO:0000214">
    <property type="term" value="C:tRNA-intron endonuclease complex"/>
    <property type="evidence" value="ECO:0007669"/>
    <property type="project" value="TreeGrafter"/>
</dbReference>
<reference evidence="5 6" key="1">
    <citation type="submission" date="2018-06" db="EMBL/GenBank/DDBJ databases">
        <title>Whole genome sequencing of Candida tropicalis (genome annotated by CSBL at Korea University).</title>
        <authorList>
            <person name="Ahn J."/>
        </authorList>
    </citation>
    <scope>NUCLEOTIDE SEQUENCE [LARGE SCALE GENOMIC DNA]</scope>
    <source>
        <strain evidence="5 6">ATCC 20962</strain>
    </source>
</reference>
<evidence type="ECO:0000256" key="2">
    <source>
        <dbReference type="ARBA" id="ARBA00022694"/>
    </source>
</evidence>
<dbReference type="AlphaFoldDB" id="A0A367YEP1"/>
<feature type="domain" description="tRNA-splicing endonuclease subunit Sen54 N-terminal" evidence="4">
    <location>
        <begin position="70"/>
        <end position="145"/>
    </location>
</feature>
<comment type="similarity">
    <text evidence="1">Belongs to the SEN54 family.</text>
</comment>
<keyword evidence="5" id="KW-0378">Hydrolase</keyword>
<comment type="caution">
    <text evidence="5">The sequence shown here is derived from an EMBL/GenBank/DDBJ whole genome shotgun (WGS) entry which is preliminary data.</text>
</comment>
<sequence>MSDEEDDKIQAEQTYDIEDEVQDWKFLQATASTSSKSTSSAIPKRGEKEFEPDGTTVQTSALDESQRAMFGALSNLRGHHVKNKLLGVWITGGRDGDSGYCLITAVRGNYFRDLGKAMSIGGVNAMTLNSLETTYLAERGSLIVYLANDEYLDWIHGDKDKEKEFDVETRLVALDLECLYCLLDVPLAKYQVYAYLKRLGYVLQDHTPPPPPSPSPAQPEHERTKSTGLFSMWPRQWGILAYPIHHTLHFQTRHYFNYTEVYKSIRLNTSPIPPPPPPPTGTPSSDLHITFNVWKPMQNFSKKSPPPPDFQLCVVDASKSTQFLTLPQIQRLHTELTPKTSKVVPKLTSKKESRKMESKREIRAKKYAERQASLDVSVQLRNEYLRTRDELFKNGVDPVVIAVTNNGILNFLTLSRGQFNEVQYNERLGEIYPDRLHSIIYTN</sequence>
<evidence type="ECO:0000313" key="6">
    <source>
        <dbReference type="Proteomes" id="UP000253472"/>
    </source>
</evidence>
<dbReference type="STRING" id="5486.A0A367YEP1"/>
<gene>
    <name evidence="5" type="primary">SEN54_0</name>
    <name evidence="5" type="ORF">Cantr_00269</name>
</gene>
<dbReference type="InterPro" id="IPR024336">
    <property type="entry name" value="tRNA_splic_suSen54_N"/>
</dbReference>
<evidence type="ECO:0000256" key="1">
    <source>
        <dbReference type="ARBA" id="ARBA00005736"/>
    </source>
</evidence>
<dbReference type="GO" id="GO:0000379">
    <property type="term" value="P:tRNA-type intron splice site recognition and cleavage"/>
    <property type="evidence" value="ECO:0007669"/>
    <property type="project" value="TreeGrafter"/>
</dbReference>
<dbReference type="Pfam" id="PF12928">
    <property type="entry name" value="tRNA_int_end_N2"/>
    <property type="match status" value="1"/>
</dbReference>
<keyword evidence="2" id="KW-0819">tRNA processing</keyword>
<dbReference type="OrthoDB" id="408683at2759"/>
<dbReference type="PANTHER" id="PTHR21027">
    <property type="entry name" value="TRNA-SPLICING ENDONUCLEASE SUBUNIT SEN54"/>
    <property type="match status" value="1"/>
</dbReference>
<accession>A0A367YEP1</accession>
<keyword evidence="5" id="KW-0540">Nuclease</keyword>